<dbReference type="InterPro" id="IPR001296">
    <property type="entry name" value="Glyco_trans_1"/>
</dbReference>
<gene>
    <name evidence="3" type="ORF">ACFSQJ_09000</name>
</gene>
<protein>
    <submittedName>
        <fullName evidence="3">Glycosyltransferase</fullName>
        <ecNumber evidence="3">2.4.-.-</ecNumber>
    </submittedName>
</protein>
<dbReference type="GO" id="GO:0016757">
    <property type="term" value="F:glycosyltransferase activity"/>
    <property type="evidence" value="ECO:0007669"/>
    <property type="project" value="UniProtKB-KW"/>
</dbReference>
<dbReference type="PANTHER" id="PTHR45947">
    <property type="entry name" value="SULFOQUINOVOSYL TRANSFERASE SQD2"/>
    <property type="match status" value="1"/>
</dbReference>
<accession>A0ABW5MVM3</accession>
<dbReference type="EMBL" id="JBHULB010000011">
    <property type="protein sequence ID" value="MFD2587066.1"/>
    <property type="molecule type" value="Genomic_DNA"/>
</dbReference>
<proteinExistence type="predicted"/>
<keyword evidence="3" id="KW-0328">Glycosyltransferase</keyword>
<keyword evidence="3" id="KW-0808">Transferase</keyword>
<dbReference type="InterPro" id="IPR050194">
    <property type="entry name" value="Glycosyltransferase_grp1"/>
</dbReference>
<comment type="caution">
    <text evidence="3">The sequence shown here is derived from an EMBL/GenBank/DDBJ whole genome shotgun (WGS) entry which is preliminary data.</text>
</comment>
<dbReference type="SUPFAM" id="SSF53756">
    <property type="entry name" value="UDP-Glycosyltransferase/glycogen phosphorylase"/>
    <property type="match status" value="1"/>
</dbReference>
<dbReference type="Pfam" id="PF00534">
    <property type="entry name" value="Glycos_transf_1"/>
    <property type="match status" value="1"/>
</dbReference>
<evidence type="ECO:0000313" key="4">
    <source>
        <dbReference type="Proteomes" id="UP001597526"/>
    </source>
</evidence>
<dbReference type="EC" id="2.4.-.-" evidence="3"/>
<dbReference type="RefSeq" id="WP_377766626.1">
    <property type="nucleotide sequence ID" value="NZ_JBHULB010000011.1"/>
</dbReference>
<organism evidence="3 4">
    <name type="scientific">Croceitalea marina</name>
    <dbReference type="NCBI Taxonomy" id="1775166"/>
    <lineage>
        <taxon>Bacteria</taxon>
        <taxon>Pseudomonadati</taxon>
        <taxon>Bacteroidota</taxon>
        <taxon>Flavobacteriia</taxon>
        <taxon>Flavobacteriales</taxon>
        <taxon>Flavobacteriaceae</taxon>
        <taxon>Croceitalea</taxon>
    </lineage>
</organism>
<evidence type="ECO:0000259" key="1">
    <source>
        <dbReference type="Pfam" id="PF00534"/>
    </source>
</evidence>
<keyword evidence="4" id="KW-1185">Reference proteome</keyword>
<dbReference type="PANTHER" id="PTHR45947:SF15">
    <property type="entry name" value="TEICHURONIC ACID BIOSYNTHESIS GLYCOSYLTRANSFERASE TUAC-RELATED"/>
    <property type="match status" value="1"/>
</dbReference>
<name>A0ABW5MVM3_9FLAO</name>
<reference evidence="4" key="1">
    <citation type="journal article" date="2019" name="Int. J. Syst. Evol. Microbiol.">
        <title>The Global Catalogue of Microorganisms (GCM) 10K type strain sequencing project: providing services to taxonomists for standard genome sequencing and annotation.</title>
        <authorList>
            <consortium name="The Broad Institute Genomics Platform"/>
            <consortium name="The Broad Institute Genome Sequencing Center for Infectious Disease"/>
            <person name="Wu L."/>
            <person name="Ma J."/>
        </authorList>
    </citation>
    <scope>NUCLEOTIDE SEQUENCE [LARGE SCALE GENOMIC DNA]</scope>
    <source>
        <strain evidence="4">KCTC 52368</strain>
    </source>
</reference>
<evidence type="ECO:0000259" key="2">
    <source>
        <dbReference type="Pfam" id="PF13439"/>
    </source>
</evidence>
<feature type="domain" description="Glycosyltransferase subfamily 4-like N-terminal" evidence="2">
    <location>
        <begin position="27"/>
        <end position="197"/>
    </location>
</feature>
<dbReference type="Gene3D" id="3.40.50.2000">
    <property type="entry name" value="Glycogen Phosphorylase B"/>
    <property type="match status" value="2"/>
</dbReference>
<dbReference type="Pfam" id="PF13439">
    <property type="entry name" value="Glyco_transf_4"/>
    <property type="match status" value="1"/>
</dbReference>
<dbReference type="Proteomes" id="UP001597526">
    <property type="component" value="Unassembled WGS sequence"/>
</dbReference>
<dbReference type="InterPro" id="IPR028098">
    <property type="entry name" value="Glyco_trans_4-like_N"/>
</dbReference>
<feature type="domain" description="Glycosyl transferase family 1" evidence="1">
    <location>
        <begin position="203"/>
        <end position="355"/>
    </location>
</feature>
<evidence type="ECO:0000313" key="3">
    <source>
        <dbReference type="EMBL" id="MFD2587066.1"/>
    </source>
</evidence>
<sequence>MNLKKYGMKILVVSNNYPSLENPTRGVFVYNLIQHFCRLGHEVSVICPKNILSEGSKKVESYGIESCKVYRPFIFSASNKQIGSFNTYQVTELVQIKGVQRTVRKHNLKFDFVYAHFMMNGIIAVNALQKYNKPIFVAIGESDLIGLTKMYPEDYFKENIKKIKGFIAVSNKLKDQLIGFGISRNKIFMKPNAVDLTKFYQRDKAEMRKKYRLPTELKLVAFVGRFLPHKGPLRVLKAVENLDNVGVLFMGTGPQEPIGSSVVFNESVPSYQIPELLSAADIFVLPTEREGSCNAIAEAIACGLPVVSSKIPEVMDQCHSSFSILVNPLDVKAIEMAIDSILSDEEKREEMSKNALEYSKNFEIGERAASILNFIKETIEA</sequence>